<dbReference type="STRING" id="2711.A0A067FXR1"/>
<name>A0A067FXR1_CITSI</name>
<evidence type="ECO:0000313" key="1">
    <source>
        <dbReference type="EMBL" id="KDO72138.1"/>
    </source>
</evidence>
<dbReference type="EMBL" id="KK784888">
    <property type="protein sequence ID" value="KDO72139.1"/>
    <property type="molecule type" value="Genomic_DNA"/>
</dbReference>
<accession>A0A067FXR1</accession>
<feature type="non-terminal residue" evidence="1">
    <location>
        <position position="89"/>
    </location>
</feature>
<keyword evidence="2" id="KW-1185">Reference proteome</keyword>
<proteinExistence type="predicted"/>
<sequence length="89" mass="10450">MEDEEENHHHHHFKQQQQLHFCFECLHRRIKSDFSDQLIFSYGISNSPLPFASSAVVQMNNSSSENLLASQFILVYCRSLENDCLTKYV</sequence>
<dbReference type="EMBL" id="KK784888">
    <property type="protein sequence ID" value="KDO72137.1"/>
    <property type="molecule type" value="Genomic_DNA"/>
</dbReference>
<dbReference type="Proteomes" id="UP000027120">
    <property type="component" value="Unassembled WGS sequence"/>
</dbReference>
<dbReference type="AlphaFoldDB" id="A0A067FXR1"/>
<gene>
    <name evidence="1" type="ORF">CISIN_1g0003162mg</name>
</gene>
<evidence type="ECO:0000313" key="2">
    <source>
        <dbReference type="Proteomes" id="UP000027120"/>
    </source>
</evidence>
<organism evidence="1 2">
    <name type="scientific">Citrus sinensis</name>
    <name type="common">Sweet orange</name>
    <name type="synonym">Citrus aurantium var. sinensis</name>
    <dbReference type="NCBI Taxonomy" id="2711"/>
    <lineage>
        <taxon>Eukaryota</taxon>
        <taxon>Viridiplantae</taxon>
        <taxon>Streptophyta</taxon>
        <taxon>Embryophyta</taxon>
        <taxon>Tracheophyta</taxon>
        <taxon>Spermatophyta</taxon>
        <taxon>Magnoliopsida</taxon>
        <taxon>eudicotyledons</taxon>
        <taxon>Gunneridae</taxon>
        <taxon>Pentapetalae</taxon>
        <taxon>rosids</taxon>
        <taxon>malvids</taxon>
        <taxon>Sapindales</taxon>
        <taxon>Rutaceae</taxon>
        <taxon>Aurantioideae</taxon>
        <taxon>Citrus</taxon>
    </lineage>
</organism>
<dbReference type="EMBL" id="KK784888">
    <property type="protein sequence ID" value="KDO72138.1"/>
    <property type="molecule type" value="Genomic_DNA"/>
</dbReference>
<protein>
    <submittedName>
        <fullName evidence="1">Uncharacterized protein</fullName>
    </submittedName>
</protein>
<reference evidence="1 2" key="1">
    <citation type="submission" date="2014-04" db="EMBL/GenBank/DDBJ databases">
        <authorList>
            <consortium name="International Citrus Genome Consortium"/>
            <person name="Gmitter F."/>
            <person name="Chen C."/>
            <person name="Farmerie W."/>
            <person name="Harkins T."/>
            <person name="Desany B."/>
            <person name="Mohiuddin M."/>
            <person name="Kodira C."/>
            <person name="Borodovsky M."/>
            <person name="Lomsadze A."/>
            <person name="Burns P."/>
            <person name="Jenkins J."/>
            <person name="Prochnik S."/>
            <person name="Shu S."/>
            <person name="Chapman J."/>
            <person name="Pitluck S."/>
            <person name="Schmutz J."/>
            <person name="Rokhsar D."/>
        </authorList>
    </citation>
    <scope>NUCLEOTIDE SEQUENCE</scope>
</reference>